<gene>
    <name evidence="1" type="ORF">SLAVMIC_00586</name>
</gene>
<sequence length="684" mass="77912">MIKKYQDFYSQVFESGLRDISKIVKNYPSKECEIYFHQDLDGVTSALAMKAYLDTKYGIKTAEAHIIQYGGMEFAIKSTKEGRMPVLVDFAHGKPMFTIQTDHHQGQAGAEHTQSTHFKHARSNVETISGEISTNAIFTATDIKLINTVDSADFLRNDLKPSDISNSIFNISSEKSGSENRFMMGLVTNRLLLAYKNKKITGTSLDGKRKYVDRNFLECLTLDSTASLISMYTNIKHYVNNFTTKPTRVSPDGKLATPETLQDNLGAYQDRMKDYKDLEVDDEYGIAVQYGGGKMFDPGSYDRYTVFKNNPEINFYSIAWPMGLVQVAANPFKEAELDVDLGGIKDELLDKYQPILSKVWIDILSVKKVAEQDVTKMAEKGEDISQNIGFKATDLEAFYNDKMYHVVDKKIVQYTLTDDVKAIMNKPVSELNYNESQELRKYKIAWYDLINENSGGHKSITNISSWNYFPYAHPKLKDYVAKYFKIEKKPGRQGKMSYKYTDIMRQVQKDFLAILKDKINEAKGVEKTATATVERNIQVEYTSFMKLNENQEVVADMWNNSDREDRVKMLSEAIPSMSDKYADLEWNDLTPFIQEEVTEKVMVQSEDEVTENTVNEEMDVDGMEIKTGDKLLVQNGDEKVEVEVVGSCEKTSENGADCKIKIKVNGKEAYAFHNKDNGDWTIKS</sequence>
<name>A0A8D9FS97_9VIRU</name>
<dbReference type="EMBL" id="OU342829">
    <property type="protein sequence ID" value="CAG7580875.1"/>
    <property type="molecule type" value="Genomic_DNA"/>
</dbReference>
<dbReference type="SUPFAM" id="SSF64182">
    <property type="entry name" value="DHH phosphoesterases"/>
    <property type="match status" value="1"/>
</dbReference>
<organism evidence="1">
    <name type="scientific">uncultured marine phage</name>
    <dbReference type="NCBI Taxonomy" id="707152"/>
    <lineage>
        <taxon>Viruses</taxon>
        <taxon>environmental samples</taxon>
    </lineage>
</organism>
<protein>
    <submittedName>
        <fullName evidence="1">Uncharacterized protein</fullName>
    </submittedName>
</protein>
<accession>A0A8D9FS97</accession>
<proteinExistence type="predicted"/>
<reference evidence="1" key="1">
    <citation type="submission" date="2021-06" db="EMBL/GenBank/DDBJ databases">
        <authorList>
            <person name="Gannon L."/>
            <person name="Redgwell R T."/>
            <person name="Michniewski S."/>
            <person name="Harrison D C."/>
            <person name="Millard A."/>
        </authorList>
    </citation>
    <scope>NUCLEOTIDE SEQUENCE</scope>
</reference>
<dbReference type="InterPro" id="IPR038763">
    <property type="entry name" value="DHH_sf"/>
</dbReference>
<evidence type="ECO:0000313" key="1">
    <source>
        <dbReference type="EMBL" id="CAG7580875.1"/>
    </source>
</evidence>